<dbReference type="EMBL" id="CM046124">
    <property type="protein sequence ID" value="KAI8433009.1"/>
    <property type="molecule type" value="Genomic_DNA"/>
</dbReference>
<evidence type="ECO:0000313" key="2">
    <source>
        <dbReference type="Proteomes" id="UP001064048"/>
    </source>
</evidence>
<sequence length="623" mass="72247">MSAVQTQSKTSSSTAAKPQKNYGKVVLTLYNCLLPEAVFKETPSQADGLDIETETDLRILGCELIQTAGILLKMPQVAMATGQIYLQRFYYSKSFVRYPMETMAMGSIYLASKVEEKPCRIRDVINVFHHIKQVRGQKNISPLIVDQNYIELKNQVIKAERRILKELGFCVHVKHPHKLIVVYLQLLQYEKNRQLMQMAWNYMNDALRTDVFMRYTPETIACACIYLTARKISLPLPNNPHWFLLFKVPEEDIREVCARILQLYKRPKVNSEELEKKVDTLRRVYQANKHSQAQKEREANTEEKKAESPTASTSKDNKRESKKDKSPKTPPLFNKYHSSHKSKRERRSRSPYDRKREYSSKRHKSRSRDRDLERSRERRSDDKRSRGSGSRKYDDYDRSKSSCCGCCSALRPRYKRLVDNIFPASPQDGLVKSNMEKLTFYSLSSPEKLDRIGEYLFVIIAMEAMDQLLVACHSQTLNLFVESFLKMFVRFANIEEDTPSYHRRYDFFVSKFSAMCHSNHSDKTARDKIRLAGIQGLQGVIRKTVSDDLVENIWEAQHMDKIVPSLLYNMQSAEKYETLSCMDTDGRDGMEDDPPRLAEACLRELVGRASFGHIRSVLRPVLT</sequence>
<proteinExistence type="predicted"/>
<dbReference type="Proteomes" id="UP001064048">
    <property type="component" value="Chromosome 24"/>
</dbReference>
<accession>A0ACC0K981</accession>
<organism evidence="1 2">
    <name type="scientific">Choristoneura fumiferana</name>
    <name type="common">Spruce budworm moth</name>
    <name type="synonym">Archips fumiferana</name>
    <dbReference type="NCBI Taxonomy" id="7141"/>
    <lineage>
        <taxon>Eukaryota</taxon>
        <taxon>Metazoa</taxon>
        <taxon>Ecdysozoa</taxon>
        <taxon>Arthropoda</taxon>
        <taxon>Hexapoda</taxon>
        <taxon>Insecta</taxon>
        <taxon>Pterygota</taxon>
        <taxon>Neoptera</taxon>
        <taxon>Endopterygota</taxon>
        <taxon>Lepidoptera</taxon>
        <taxon>Glossata</taxon>
        <taxon>Ditrysia</taxon>
        <taxon>Tortricoidea</taxon>
        <taxon>Tortricidae</taxon>
        <taxon>Tortricinae</taxon>
        <taxon>Choristoneura</taxon>
    </lineage>
</organism>
<protein>
    <submittedName>
        <fullName evidence="1">Uncharacterized protein</fullName>
    </submittedName>
</protein>
<evidence type="ECO:0000313" key="1">
    <source>
        <dbReference type="EMBL" id="KAI8433009.1"/>
    </source>
</evidence>
<comment type="caution">
    <text evidence="1">The sequence shown here is derived from an EMBL/GenBank/DDBJ whole genome shotgun (WGS) entry which is preliminary data.</text>
</comment>
<name>A0ACC0K981_CHOFU</name>
<reference evidence="1 2" key="1">
    <citation type="journal article" date="2022" name="Genome Biol. Evol.">
        <title>The Spruce Budworm Genome: Reconstructing the Evolutionary History of Antifreeze Proteins.</title>
        <authorList>
            <person name="Beliveau C."/>
            <person name="Gagne P."/>
            <person name="Picq S."/>
            <person name="Vernygora O."/>
            <person name="Keeling C.I."/>
            <person name="Pinkney K."/>
            <person name="Doucet D."/>
            <person name="Wen F."/>
            <person name="Johnston J.S."/>
            <person name="Maaroufi H."/>
            <person name="Boyle B."/>
            <person name="Laroche J."/>
            <person name="Dewar K."/>
            <person name="Juretic N."/>
            <person name="Blackburn G."/>
            <person name="Nisole A."/>
            <person name="Brunet B."/>
            <person name="Brandao M."/>
            <person name="Lumley L."/>
            <person name="Duan J."/>
            <person name="Quan G."/>
            <person name="Lucarotti C.J."/>
            <person name="Roe A.D."/>
            <person name="Sperling F.A.H."/>
            <person name="Levesque R.C."/>
            <person name="Cusson M."/>
        </authorList>
    </citation>
    <scope>NUCLEOTIDE SEQUENCE [LARGE SCALE GENOMIC DNA]</scope>
    <source>
        <strain evidence="1">Glfc:IPQL:Cfum</strain>
    </source>
</reference>
<gene>
    <name evidence="1" type="ORF">MSG28_013879</name>
</gene>
<keyword evidence="2" id="KW-1185">Reference proteome</keyword>